<dbReference type="Gene3D" id="3.50.50.60">
    <property type="entry name" value="FAD/NAD(P)-binding domain"/>
    <property type="match status" value="1"/>
</dbReference>
<dbReference type="EMBL" id="JAOB01000069">
    <property type="protein sequence ID" value="EUA23695.1"/>
    <property type="molecule type" value="Genomic_DNA"/>
</dbReference>
<evidence type="ECO:0000313" key="6">
    <source>
        <dbReference type="EMBL" id="EUA23695.1"/>
    </source>
</evidence>
<dbReference type="InterPro" id="IPR036188">
    <property type="entry name" value="FAD/NAD-bd_sf"/>
</dbReference>
<dbReference type="AlphaFoldDB" id="X7ZYI2"/>
<feature type="domain" description="FAD-dependent oxidoreductase 2 FAD-binding" evidence="5">
    <location>
        <begin position="1"/>
        <end position="110"/>
    </location>
</feature>
<reference evidence="6" key="1">
    <citation type="submission" date="2014-01" db="EMBL/GenBank/DDBJ databases">
        <authorList>
            <person name="Brown-Elliot B."/>
            <person name="Wallace R."/>
            <person name="Lenaerts A."/>
            <person name="Ordway D."/>
            <person name="DeGroote M.A."/>
            <person name="Parker T."/>
            <person name="Sizemore C."/>
            <person name="Tallon L.J."/>
            <person name="Sadzewicz L.K."/>
            <person name="Sengamalay N."/>
            <person name="Fraser C.M."/>
            <person name="Hine E."/>
            <person name="Shefchek K.A."/>
            <person name="Das S.P."/>
            <person name="Tettelin H."/>
        </authorList>
    </citation>
    <scope>NUCLEOTIDE SEQUENCE [LARGE SCALE GENOMIC DNA]</scope>
    <source>
        <strain evidence="6">4042</strain>
    </source>
</reference>
<evidence type="ECO:0000256" key="1">
    <source>
        <dbReference type="ARBA" id="ARBA00001974"/>
    </source>
</evidence>
<accession>X7ZYI2</accession>
<dbReference type="SUPFAM" id="SSF51905">
    <property type="entry name" value="FAD/NAD(P)-binding domain"/>
    <property type="match status" value="1"/>
</dbReference>
<keyword evidence="3" id="KW-0274">FAD</keyword>
<dbReference type="InterPro" id="IPR050315">
    <property type="entry name" value="FAD-oxidoreductase_2"/>
</dbReference>
<sequence>MAGAAAAVEAARAGADVLVAERTGSWGGAAAMAGGFIYLGGGTPLQKACGFEDSVDNMAAFLNVAMGPGADENRIADYCAGSVDHFDWLVDCGVPFKAEFWGNPAGSHRAIKA</sequence>
<organism evidence="6">
    <name type="scientific">Mycobacterium xenopi 4042</name>
    <dbReference type="NCBI Taxonomy" id="1299334"/>
    <lineage>
        <taxon>Bacteria</taxon>
        <taxon>Bacillati</taxon>
        <taxon>Actinomycetota</taxon>
        <taxon>Actinomycetes</taxon>
        <taxon>Mycobacteriales</taxon>
        <taxon>Mycobacteriaceae</taxon>
        <taxon>Mycobacterium</taxon>
    </lineage>
</organism>
<dbReference type="Pfam" id="PF00890">
    <property type="entry name" value="FAD_binding_2"/>
    <property type="match status" value="1"/>
</dbReference>
<protein>
    <submittedName>
        <fullName evidence="6">FAD binding domain protein</fullName>
    </submittedName>
</protein>
<comment type="cofactor">
    <cofactor evidence="1">
        <name>FAD</name>
        <dbReference type="ChEBI" id="CHEBI:57692"/>
    </cofactor>
</comment>
<evidence type="ECO:0000256" key="4">
    <source>
        <dbReference type="ARBA" id="ARBA00023002"/>
    </source>
</evidence>
<proteinExistence type="predicted"/>
<gene>
    <name evidence="6" type="ORF">I553_5399</name>
</gene>
<keyword evidence="4" id="KW-0560">Oxidoreductase</keyword>
<dbReference type="GO" id="GO:0016491">
    <property type="term" value="F:oxidoreductase activity"/>
    <property type="evidence" value="ECO:0007669"/>
    <property type="project" value="UniProtKB-KW"/>
</dbReference>
<evidence type="ECO:0000256" key="3">
    <source>
        <dbReference type="ARBA" id="ARBA00022827"/>
    </source>
</evidence>
<evidence type="ECO:0000259" key="5">
    <source>
        <dbReference type="Pfam" id="PF00890"/>
    </source>
</evidence>
<dbReference type="PANTHER" id="PTHR43400:SF10">
    <property type="entry name" value="3-OXOSTEROID 1-DEHYDROGENASE"/>
    <property type="match status" value="1"/>
</dbReference>
<comment type="caution">
    <text evidence="6">The sequence shown here is derived from an EMBL/GenBank/DDBJ whole genome shotgun (WGS) entry which is preliminary data.</text>
</comment>
<keyword evidence="2" id="KW-0285">Flavoprotein</keyword>
<name>X7ZYI2_MYCXE</name>
<dbReference type="PATRIC" id="fig|1299334.3.peg.7353"/>
<dbReference type="PANTHER" id="PTHR43400">
    <property type="entry name" value="FUMARATE REDUCTASE"/>
    <property type="match status" value="1"/>
</dbReference>
<dbReference type="InterPro" id="IPR003953">
    <property type="entry name" value="FAD-dep_OxRdtase_2_FAD-bd"/>
</dbReference>
<evidence type="ECO:0000256" key="2">
    <source>
        <dbReference type="ARBA" id="ARBA00022630"/>
    </source>
</evidence>